<evidence type="ECO:0000313" key="12">
    <source>
        <dbReference type="Proteomes" id="UP001596380"/>
    </source>
</evidence>
<evidence type="ECO:0000256" key="3">
    <source>
        <dbReference type="ARBA" id="ARBA00010088"/>
    </source>
</evidence>
<keyword evidence="5 8" id="KW-0963">Cytoplasm</keyword>
<sequence>MGFKELYPPVEPYDHGMLAVGDGNEIYWETCGDPDGAPVVFVHGGPGGGVLPGFRRYFDPAAYRVVLFDQRNCGRSLPHASGPDVAWEANTTPHLVADMEALREHLGIERWLVFGGSWGTTLGLAYGQAHPERVTGFVLRGVYLARPEDEAWTFGPTGLARLFPDEWAPFRGHIPEAERDDLVAAYGRRLFDADPAVHLAAAKAWLGWELSANTLVPAPPPTGLDDRLLVAMARIQQHYLGHDSFLGDGLLAGVDRIRHLPAVIVHGRYDMKCPVEQAWALHLAWPEAEFHIVEDAGHASTEPGTLHHIIEATDRFRP</sequence>
<dbReference type="RefSeq" id="WP_378063497.1">
    <property type="nucleotide sequence ID" value="NZ_JBHSXS010000013.1"/>
</dbReference>
<evidence type="ECO:0000256" key="9">
    <source>
        <dbReference type="RuleBase" id="RU003421"/>
    </source>
</evidence>
<feature type="domain" description="AB hydrolase-1" evidence="10">
    <location>
        <begin position="38"/>
        <end position="300"/>
    </location>
</feature>
<organism evidence="11 12">
    <name type="scientific">Actinomadura yumaensis</name>
    <dbReference type="NCBI Taxonomy" id="111807"/>
    <lineage>
        <taxon>Bacteria</taxon>
        <taxon>Bacillati</taxon>
        <taxon>Actinomycetota</taxon>
        <taxon>Actinomycetes</taxon>
        <taxon>Streptosporangiales</taxon>
        <taxon>Thermomonosporaceae</taxon>
        <taxon>Actinomadura</taxon>
    </lineage>
</organism>
<keyword evidence="7 8" id="KW-0378">Hydrolase</keyword>
<name>A0ABW2CP70_9ACTN</name>
<accession>A0ABW2CP70</accession>
<dbReference type="InterPro" id="IPR002410">
    <property type="entry name" value="Peptidase_S33"/>
</dbReference>
<comment type="catalytic activity">
    <reaction evidence="1 8 9">
        <text>Release of N-terminal proline from a peptide.</text>
        <dbReference type="EC" id="3.4.11.5"/>
    </reaction>
</comment>
<evidence type="ECO:0000259" key="10">
    <source>
        <dbReference type="Pfam" id="PF00561"/>
    </source>
</evidence>
<evidence type="ECO:0000256" key="8">
    <source>
        <dbReference type="PIRNR" id="PIRNR006431"/>
    </source>
</evidence>
<dbReference type="PANTHER" id="PTHR43722:SF1">
    <property type="entry name" value="PROLINE IMINOPEPTIDASE"/>
    <property type="match status" value="1"/>
</dbReference>
<keyword evidence="12" id="KW-1185">Reference proteome</keyword>
<dbReference type="EC" id="3.4.11.5" evidence="8 9"/>
<evidence type="ECO:0000256" key="7">
    <source>
        <dbReference type="ARBA" id="ARBA00022801"/>
    </source>
</evidence>
<evidence type="ECO:0000256" key="6">
    <source>
        <dbReference type="ARBA" id="ARBA00022670"/>
    </source>
</evidence>
<comment type="similarity">
    <text evidence="3 8 9">Belongs to the peptidase S33 family.</text>
</comment>
<dbReference type="Proteomes" id="UP001596380">
    <property type="component" value="Unassembled WGS sequence"/>
</dbReference>
<dbReference type="EMBL" id="JBHSXS010000013">
    <property type="protein sequence ID" value="MFC6882456.1"/>
    <property type="molecule type" value="Genomic_DNA"/>
</dbReference>
<gene>
    <name evidence="11" type="primary">pip</name>
    <name evidence="11" type="ORF">ACFQKB_22060</name>
</gene>
<reference evidence="12" key="1">
    <citation type="journal article" date="2019" name="Int. J. Syst. Evol. Microbiol.">
        <title>The Global Catalogue of Microorganisms (GCM) 10K type strain sequencing project: providing services to taxonomists for standard genome sequencing and annotation.</title>
        <authorList>
            <consortium name="The Broad Institute Genomics Platform"/>
            <consortium name="The Broad Institute Genome Sequencing Center for Infectious Disease"/>
            <person name="Wu L."/>
            <person name="Ma J."/>
        </authorList>
    </citation>
    <scope>NUCLEOTIDE SEQUENCE [LARGE SCALE GENOMIC DNA]</scope>
    <source>
        <strain evidence="12">JCM 3369</strain>
    </source>
</reference>
<evidence type="ECO:0000256" key="4">
    <source>
        <dbReference type="ARBA" id="ARBA00022438"/>
    </source>
</evidence>
<dbReference type="InterPro" id="IPR029058">
    <property type="entry name" value="AB_hydrolase_fold"/>
</dbReference>
<dbReference type="NCBIfam" id="TIGR01249">
    <property type="entry name" value="pro_imino_pep_1"/>
    <property type="match status" value="1"/>
</dbReference>
<evidence type="ECO:0000256" key="5">
    <source>
        <dbReference type="ARBA" id="ARBA00022490"/>
    </source>
</evidence>
<dbReference type="PANTHER" id="PTHR43722">
    <property type="entry name" value="PROLINE IMINOPEPTIDASE"/>
    <property type="match status" value="1"/>
</dbReference>
<protein>
    <recommendedName>
        <fullName evidence="8 9">Proline iminopeptidase</fullName>
        <shortName evidence="8">PIP</shortName>
        <ecNumber evidence="8 9">3.4.11.5</ecNumber>
    </recommendedName>
    <alternativeName>
        <fullName evidence="8">Prolyl aminopeptidase</fullName>
    </alternativeName>
</protein>
<evidence type="ECO:0000256" key="1">
    <source>
        <dbReference type="ARBA" id="ARBA00001585"/>
    </source>
</evidence>
<evidence type="ECO:0000313" key="11">
    <source>
        <dbReference type="EMBL" id="MFC6882456.1"/>
    </source>
</evidence>
<comment type="caution">
    <text evidence="11">The sequence shown here is derived from an EMBL/GenBank/DDBJ whole genome shotgun (WGS) entry which is preliminary data.</text>
</comment>
<dbReference type="PRINTS" id="PR00793">
    <property type="entry name" value="PROAMNOPTASE"/>
</dbReference>
<dbReference type="SUPFAM" id="SSF53474">
    <property type="entry name" value="alpha/beta-Hydrolases"/>
    <property type="match status" value="1"/>
</dbReference>
<keyword evidence="6 8" id="KW-0645">Protease</keyword>
<proteinExistence type="inferred from homology"/>
<dbReference type="GO" id="GO:0004177">
    <property type="term" value="F:aminopeptidase activity"/>
    <property type="evidence" value="ECO:0007669"/>
    <property type="project" value="UniProtKB-KW"/>
</dbReference>
<dbReference type="Pfam" id="PF00561">
    <property type="entry name" value="Abhydrolase_1"/>
    <property type="match status" value="1"/>
</dbReference>
<keyword evidence="4 8" id="KW-0031">Aminopeptidase</keyword>
<dbReference type="InterPro" id="IPR005944">
    <property type="entry name" value="Pro_iminopeptidase"/>
</dbReference>
<comment type="subcellular location">
    <subcellularLocation>
        <location evidence="2 8">Cytoplasm</location>
    </subcellularLocation>
</comment>
<dbReference type="PIRSF" id="PIRSF006431">
    <property type="entry name" value="Pept_S33"/>
    <property type="match status" value="1"/>
</dbReference>
<dbReference type="Gene3D" id="3.40.50.1820">
    <property type="entry name" value="alpha/beta hydrolase"/>
    <property type="match status" value="1"/>
</dbReference>
<dbReference type="InterPro" id="IPR000073">
    <property type="entry name" value="AB_hydrolase_1"/>
</dbReference>
<evidence type="ECO:0000256" key="2">
    <source>
        <dbReference type="ARBA" id="ARBA00004496"/>
    </source>
</evidence>